<comment type="similarity">
    <text evidence="2">Belongs to the ZIP transporter (TC 2.A.5) family.</text>
</comment>
<keyword evidence="3" id="KW-1003">Cell membrane</keyword>
<comment type="subcellular location">
    <subcellularLocation>
        <location evidence="1">Cell membrane</location>
        <topology evidence="1">Multi-pass membrane protein</topology>
    </subcellularLocation>
</comment>
<evidence type="ECO:0000256" key="5">
    <source>
        <dbReference type="ARBA" id="ARBA00022833"/>
    </source>
</evidence>
<comment type="caution">
    <text evidence="9">The sequence shown here is derived from an EMBL/GenBank/DDBJ whole genome shotgun (WGS) entry which is preliminary data.</text>
</comment>
<evidence type="ECO:0000313" key="9">
    <source>
        <dbReference type="EMBL" id="HDL60448.1"/>
    </source>
</evidence>
<organism evidence="9">
    <name type="scientific">candidate division WOR-3 bacterium</name>
    <dbReference type="NCBI Taxonomy" id="2052148"/>
    <lineage>
        <taxon>Bacteria</taxon>
        <taxon>Bacteria division WOR-3</taxon>
    </lineage>
</organism>
<sequence length="247" mass="25950">MSNFLAGIIGSLLAGLATAIGGVPVLFSKVYSRKVLDTMLGFSAGVMLAATAFSLLVPAIRTGGVWKTSIGVVMGSIFVELVDRYIPHEHFFRGHEGPPSHLKKIFLLMIAITIHNFPEGMAVGVGFGSGNFGMATSLAIAIGIQNIPEGSAVAMPLLKMGFSKQKAFLFALLSGLVEPVGGLIGAGIVSFTSRLLPYMMGFAAGAMIYVISDEMIPESHSEGNEKNATFGVISGFLVMMILDNIFG</sequence>
<dbReference type="PANTHER" id="PTHR11040:SF211">
    <property type="entry name" value="ZINC TRANSPORTER ZIP11"/>
    <property type="match status" value="1"/>
</dbReference>
<feature type="transmembrane region" description="Helical" evidence="8">
    <location>
        <begin position="195"/>
        <end position="216"/>
    </location>
</feature>
<proteinExistence type="inferred from homology"/>
<evidence type="ECO:0000256" key="4">
    <source>
        <dbReference type="ARBA" id="ARBA00022692"/>
    </source>
</evidence>
<evidence type="ECO:0000256" key="3">
    <source>
        <dbReference type="ARBA" id="ARBA00022475"/>
    </source>
</evidence>
<feature type="transmembrane region" description="Helical" evidence="8">
    <location>
        <begin position="134"/>
        <end position="155"/>
    </location>
</feature>
<reference evidence="9" key="1">
    <citation type="journal article" date="2020" name="mSystems">
        <title>Genome- and Community-Level Interaction Insights into Carbon Utilization and Element Cycling Functions of Hydrothermarchaeota in Hydrothermal Sediment.</title>
        <authorList>
            <person name="Zhou Z."/>
            <person name="Liu Y."/>
            <person name="Xu W."/>
            <person name="Pan J."/>
            <person name="Luo Z.H."/>
            <person name="Li M."/>
        </authorList>
    </citation>
    <scope>NUCLEOTIDE SEQUENCE [LARGE SCALE GENOMIC DNA]</scope>
    <source>
        <strain evidence="9">HyVt-28</strain>
    </source>
</reference>
<evidence type="ECO:0000256" key="2">
    <source>
        <dbReference type="ARBA" id="ARBA00006939"/>
    </source>
</evidence>
<evidence type="ECO:0000256" key="1">
    <source>
        <dbReference type="ARBA" id="ARBA00004651"/>
    </source>
</evidence>
<keyword evidence="6 8" id="KW-1133">Transmembrane helix</keyword>
<keyword evidence="5" id="KW-0862">Zinc</keyword>
<dbReference type="InterPro" id="IPR003689">
    <property type="entry name" value="ZIP"/>
</dbReference>
<feature type="transmembrane region" description="Helical" evidence="8">
    <location>
        <begin position="6"/>
        <end position="27"/>
    </location>
</feature>
<dbReference type="GO" id="GO:0005886">
    <property type="term" value="C:plasma membrane"/>
    <property type="evidence" value="ECO:0007669"/>
    <property type="project" value="UniProtKB-SubCell"/>
</dbReference>
<feature type="transmembrane region" description="Helical" evidence="8">
    <location>
        <begin position="167"/>
        <end position="189"/>
    </location>
</feature>
<feature type="transmembrane region" description="Helical" evidence="8">
    <location>
        <begin position="228"/>
        <end position="246"/>
    </location>
</feature>
<evidence type="ECO:0000256" key="6">
    <source>
        <dbReference type="ARBA" id="ARBA00022989"/>
    </source>
</evidence>
<feature type="transmembrane region" description="Helical" evidence="8">
    <location>
        <begin position="106"/>
        <end position="128"/>
    </location>
</feature>
<dbReference type="Proteomes" id="UP000886381">
    <property type="component" value="Unassembled WGS sequence"/>
</dbReference>
<protein>
    <submittedName>
        <fullName evidence="9">ZIP family metal transporter</fullName>
    </submittedName>
</protein>
<accession>A0A7V0LUD1</accession>
<evidence type="ECO:0000256" key="8">
    <source>
        <dbReference type="SAM" id="Phobius"/>
    </source>
</evidence>
<name>A0A7V0LUD1_UNCW3</name>
<dbReference type="GO" id="GO:0005385">
    <property type="term" value="F:zinc ion transmembrane transporter activity"/>
    <property type="evidence" value="ECO:0007669"/>
    <property type="project" value="TreeGrafter"/>
</dbReference>
<evidence type="ECO:0000256" key="7">
    <source>
        <dbReference type="ARBA" id="ARBA00023136"/>
    </source>
</evidence>
<keyword evidence="7 8" id="KW-0472">Membrane</keyword>
<feature type="transmembrane region" description="Helical" evidence="8">
    <location>
        <begin position="39"/>
        <end position="60"/>
    </location>
</feature>
<dbReference type="AlphaFoldDB" id="A0A7V0LUD1"/>
<dbReference type="Pfam" id="PF02535">
    <property type="entry name" value="Zip"/>
    <property type="match status" value="1"/>
</dbReference>
<dbReference type="EMBL" id="DRDR01000138">
    <property type="protein sequence ID" value="HDL60448.1"/>
    <property type="molecule type" value="Genomic_DNA"/>
</dbReference>
<keyword evidence="4 8" id="KW-0812">Transmembrane</keyword>
<gene>
    <name evidence="9" type="ORF">ENH14_03225</name>
</gene>
<dbReference type="PANTHER" id="PTHR11040">
    <property type="entry name" value="ZINC/IRON TRANSPORTER"/>
    <property type="match status" value="1"/>
</dbReference>